<protein>
    <submittedName>
        <fullName evidence="2">Uncharacterized protein</fullName>
    </submittedName>
</protein>
<dbReference type="EMBL" id="QKWP01001186">
    <property type="protein sequence ID" value="RIB10995.1"/>
    <property type="molecule type" value="Genomic_DNA"/>
</dbReference>
<organism evidence="2 3">
    <name type="scientific">Gigaspora rosea</name>
    <dbReference type="NCBI Taxonomy" id="44941"/>
    <lineage>
        <taxon>Eukaryota</taxon>
        <taxon>Fungi</taxon>
        <taxon>Fungi incertae sedis</taxon>
        <taxon>Mucoromycota</taxon>
        <taxon>Glomeromycotina</taxon>
        <taxon>Glomeromycetes</taxon>
        <taxon>Diversisporales</taxon>
        <taxon>Gigasporaceae</taxon>
        <taxon>Gigaspora</taxon>
    </lineage>
</organism>
<feature type="transmembrane region" description="Helical" evidence="1">
    <location>
        <begin position="28"/>
        <end position="45"/>
    </location>
</feature>
<comment type="caution">
    <text evidence="2">The sequence shown here is derived from an EMBL/GenBank/DDBJ whole genome shotgun (WGS) entry which is preliminary data.</text>
</comment>
<sequence length="57" mass="6999">MSSRSIEIYQTYIKLFYLKNLHVFKKKIYLFSIILYICTYIRMYICRSLCQLCLSNN</sequence>
<evidence type="ECO:0000313" key="2">
    <source>
        <dbReference type="EMBL" id="RIB10995.1"/>
    </source>
</evidence>
<keyword evidence="1" id="KW-0812">Transmembrane</keyword>
<evidence type="ECO:0000256" key="1">
    <source>
        <dbReference type="SAM" id="Phobius"/>
    </source>
</evidence>
<gene>
    <name evidence="2" type="ORF">C2G38_2104659</name>
</gene>
<reference evidence="2 3" key="1">
    <citation type="submission" date="2018-06" db="EMBL/GenBank/DDBJ databases">
        <title>Comparative genomics reveals the genomic features of Rhizophagus irregularis, R. cerebriforme, R. diaphanum and Gigaspora rosea, and their symbiotic lifestyle signature.</title>
        <authorList>
            <person name="Morin E."/>
            <person name="San Clemente H."/>
            <person name="Chen E.C.H."/>
            <person name="De La Providencia I."/>
            <person name="Hainaut M."/>
            <person name="Kuo A."/>
            <person name="Kohler A."/>
            <person name="Murat C."/>
            <person name="Tang N."/>
            <person name="Roy S."/>
            <person name="Loubradou J."/>
            <person name="Henrissat B."/>
            <person name="Grigoriev I.V."/>
            <person name="Corradi N."/>
            <person name="Roux C."/>
            <person name="Martin F.M."/>
        </authorList>
    </citation>
    <scope>NUCLEOTIDE SEQUENCE [LARGE SCALE GENOMIC DNA]</scope>
    <source>
        <strain evidence="2 3">DAOM 194757</strain>
    </source>
</reference>
<keyword evidence="1" id="KW-1133">Transmembrane helix</keyword>
<accession>A0A397UL67</accession>
<dbReference type="AlphaFoldDB" id="A0A397UL67"/>
<keyword evidence="3" id="KW-1185">Reference proteome</keyword>
<dbReference type="Proteomes" id="UP000266673">
    <property type="component" value="Unassembled WGS sequence"/>
</dbReference>
<evidence type="ECO:0000313" key="3">
    <source>
        <dbReference type="Proteomes" id="UP000266673"/>
    </source>
</evidence>
<keyword evidence="1" id="KW-0472">Membrane</keyword>
<proteinExistence type="predicted"/>
<name>A0A397UL67_9GLOM</name>